<accession>A0A2N4UM69</accession>
<gene>
    <name evidence="1" type="ORF">CIK00_20205</name>
</gene>
<evidence type="ECO:0000313" key="2">
    <source>
        <dbReference type="Proteomes" id="UP000234420"/>
    </source>
</evidence>
<keyword evidence="2" id="KW-1185">Reference proteome</keyword>
<evidence type="ECO:0000313" key="1">
    <source>
        <dbReference type="EMBL" id="PLC56108.1"/>
    </source>
</evidence>
<sequence length="108" mass="12735">MNYSPLTVHCTSLCLDVVSDDKFHFISMSEIQSYKDDIYSLIIARMRLTVSEPQQAEHLFICAVRDEILFVLLQCKRHQWAKDPGWILKTLEMKITLSHQVYIQHSFF</sequence>
<name>A0A2N4UM69_9GAMM</name>
<dbReference type="EMBL" id="NPIB01000040">
    <property type="protein sequence ID" value="PLC56108.1"/>
    <property type="molecule type" value="Genomic_DNA"/>
</dbReference>
<protein>
    <submittedName>
        <fullName evidence="1">Uncharacterized protein</fullName>
    </submittedName>
</protein>
<dbReference type="AlphaFoldDB" id="A0A2N4UM69"/>
<dbReference type="Proteomes" id="UP000234420">
    <property type="component" value="Unassembled WGS sequence"/>
</dbReference>
<reference evidence="1 2" key="1">
    <citation type="journal article" date="2018" name="Syst. Appl. Microbiol.">
        <title>Photobacterium carnosum sp. nov., isolated from spoiled modified atmosphere packaged poultry meat.</title>
        <authorList>
            <person name="Hilgarth M."/>
            <person name="Fuertes S."/>
            <person name="Ehrmann M."/>
            <person name="Vogel R.F."/>
        </authorList>
    </citation>
    <scope>NUCLEOTIDE SEQUENCE [LARGE SCALE GENOMIC DNA]</scope>
    <source>
        <strain evidence="1 2">TMW 2.2021</strain>
    </source>
</reference>
<comment type="caution">
    <text evidence="1">The sequence shown here is derived from an EMBL/GenBank/DDBJ whole genome shotgun (WGS) entry which is preliminary data.</text>
</comment>
<dbReference type="RefSeq" id="WP_101770362.1">
    <property type="nucleotide sequence ID" value="NZ_BPPU01000002.1"/>
</dbReference>
<organism evidence="1 2">
    <name type="scientific">Photobacterium carnosum</name>
    <dbReference type="NCBI Taxonomy" id="2023717"/>
    <lineage>
        <taxon>Bacteria</taxon>
        <taxon>Pseudomonadati</taxon>
        <taxon>Pseudomonadota</taxon>
        <taxon>Gammaproteobacteria</taxon>
        <taxon>Vibrionales</taxon>
        <taxon>Vibrionaceae</taxon>
        <taxon>Photobacterium</taxon>
    </lineage>
</organism>
<proteinExistence type="predicted"/>